<organism evidence="4 5">
    <name type="scientific">Anaeromicrobium sediminis</name>
    <dbReference type="NCBI Taxonomy" id="1478221"/>
    <lineage>
        <taxon>Bacteria</taxon>
        <taxon>Bacillati</taxon>
        <taxon>Bacillota</taxon>
        <taxon>Clostridia</taxon>
        <taxon>Peptostreptococcales</taxon>
        <taxon>Thermotaleaceae</taxon>
        <taxon>Anaeromicrobium</taxon>
    </lineage>
</organism>
<accession>A0A267MA72</accession>
<keyword evidence="5" id="KW-1185">Reference proteome</keyword>
<gene>
    <name evidence="4" type="ORF">CCE28_21590</name>
</gene>
<dbReference type="AlphaFoldDB" id="A0A267MA72"/>
<keyword evidence="3" id="KW-0238">DNA-binding</keyword>
<dbReference type="InterPro" id="IPR038300">
    <property type="entry name" value="SASP_sf_alpha/beta"/>
</dbReference>
<protein>
    <submittedName>
        <fullName evidence="4">Small, acid-soluble spore protein, alpha/beta type</fullName>
    </submittedName>
</protein>
<evidence type="ECO:0000256" key="2">
    <source>
        <dbReference type="ARBA" id="ARBA00005442"/>
    </source>
</evidence>
<dbReference type="OrthoDB" id="1683773at2"/>
<dbReference type="Gene3D" id="6.10.10.80">
    <property type="entry name" value="Small, acid-soluble spore protein, alpha/beta type-like"/>
    <property type="match status" value="1"/>
</dbReference>
<dbReference type="PROSITE" id="PS00304">
    <property type="entry name" value="SASP_1"/>
    <property type="match status" value="1"/>
</dbReference>
<dbReference type="EMBL" id="NIBG01000047">
    <property type="protein sequence ID" value="PAB55745.1"/>
    <property type="molecule type" value="Genomic_DNA"/>
</dbReference>
<sequence length="63" mass="7150">MSKRNTVVPGARRALDEFKAEIASEFGLTADNITNNLKSSHTGYITRELVKMGEKEMMKKYNK</sequence>
<comment type="caution">
    <text evidence="4">The sequence shown here is derived from an EMBL/GenBank/DDBJ whole genome shotgun (WGS) entry which is preliminary data.</text>
</comment>
<evidence type="ECO:0000313" key="4">
    <source>
        <dbReference type="EMBL" id="PAB55745.1"/>
    </source>
</evidence>
<dbReference type="GO" id="GO:0006265">
    <property type="term" value="P:DNA topological change"/>
    <property type="evidence" value="ECO:0007669"/>
    <property type="project" value="InterPro"/>
</dbReference>
<dbReference type="GO" id="GO:0003690">
    <property type="term" value="F:double-stranded DNA binding"/>
    <property type="evidence" value="ECO:0007669"/>
    <property type="project" value="InterPro"/>
</dbReference>
<evidence type="ECO:0000313" key="5">
    <source>
        <dbReference type="Proteomes" id="UP000216024"/>
    </source>
</evidence>
<dbReference type="InterPro" id="IPR018126">
    <property type="entry name" value="SASP_alpha/beta-type_CS"/>
</dbReference>
<reference evidence="4 5" key="1">
    <citation type="submission" date="2017-06" db="EMBL/GenBank/DDBJ databases">
        <title>Draft genome sequence of anaerobic fermentative bacterium Anaeromicrobium sediminis DY2726D isolated from West Pacific Ocean sediments.</title>
        <authorList>
            <person name="Zeng X."/>
        </authorList>
    </citation>
    <scope>NUCLEOTIDE SEQUENCE [LARGE SCALE GENOMIC DNA]</scope>
    <source>
        <strain evidence="4 5">DY2726D</strain>
    </source>
</reference>
<proteinExistence type="inferred from homology"/>
<comment type="function">
    <text evidence="1">SASP are bound to spore DNA. They are double-stranded DNA-binding proteins that cause DNA to change to an a-like conformation. They protect the DNA backbone from chemical and enzymatic cleavage and are thus involved in dormant spore's high resistance to UV light.</text>
</comment>
<comment type="similarity">
    <text evidence="2">Belongs to the alpha/beta-type SASP family.</text>
</comment>
<dbReference type="Proteomes" id="UP000216024">
    <property type="component" value="Unassembled WGS sequence"/>
</dbReference>
<dbReference type="Pfam" id="PF00269">
    <property type="entry name" value="SASP"/>
    <property type="match status" value="1"/>
</dbReference>
<name>A0A267MA72_9FIRM</name>
<dbReference type="InterPro" id="IPR001448">
    <property type="entry name" value="SASP_alpha/beta-type"/>
</dbReference>
<dbReference type="RefSeq" id="WP_095136298.1">
    <property type="nucleotide sequence ID" value="NZ_NIBG01000047.1"/>
</dbReference>
<evidence type="ECO:0000256" key="3">
    <source>
        <dbReference type="ARBA" id="ARBA00023125"/>
    </source>
</evidence>
<evidence type="ECO:0000256" key="1">
    <source>
        <dbReference type="ARBA" id="ARBA00003863"/>
    </source>
</evidence>